<dbReference type="Gene3D" id="3.40.50.300">
    <property type="entry name" value="P-loop containing nucleotide triphosphate hydrolases"/>
    <property type="match status" value="2"/>
</dbReference>
<dbReference type="InterPro" id="IPR038729">
    <property type="entry name" value="Rad50/SbcC_AAA"/>
</dbReference>
<evidence type="ECO:0000256" key="4">
    <source>
        <dbReference type="SAM" id="Coils"/>
    </source>
</evidence>
<name>A0A7I8W2Z7_9ANNE</name>
<evidence type="ECO:0000313" key="6">
    <source>
        <dbReference type="EMBL" id="CAD5122532.1"/>
    </source>
</evidence>
<feature type="coiled-coil region" evidence="4">
    <location>
        <begin position="194"/>
        <end position="365"/>
    </location>
</feature>
<comment type="caution">
    <text evidence="6">The sequence shown here is derived from an EMBL/GenBank/DDBJ whole genome shotgun (WGS) entry which is preliminary data.</text>
</comment>
<reference evidence="6 7" key="1">
    <citation type="submission" date="2020-08" db="EMBL/GenBank/DDBJ databases">
        <authorList>
            <person name="Hejnol A."/>
        </authorList>
    </citation>
    <scope>NUCLEOTIDE SEQUENCE [LARGE SCALE GENOMIC DNA]</scope>
</reference>
<sequence length="1045" mass="121668">MIYLPSEMAVNQRTHSNSEPNSGYITRIKLHNFVIYDDIEFFPGRNLNLITGANGSGKSTIVCGLSLGLGGKVSNLGRGTCLADFIKMNKDEAYIEIDLYQSETKNVRIKHSFRRGEKKSYWSIDGKTATKHEVEKATSAFNIQVDNLCQFLPQDRVADFAKMNAKDLLLNTEKAINEKLYDTHIDLCQMHNFESNLKKEVNSLSEKLEEANKKVTHWKSEYENLQERKQLLKQLDILRCKKLEIKTHTAKEDLNLMKEECKEHISHLKAVEKSVEPLENSIKTFDTQIKSFEKDIHILEQKLNNKVDKDRNYKNLIENINESVRQAEDDLERAIKEQSDLKTKRQNLKNKIQDLEVIYENSVEESNQAKVALAEVAKETNEIKSKILAIEDQQSGLEPDRRQILCQMKALENELSRNQNLNKQRMDLLRRESRDAYEAAAWLENNRHKFKSNVFLPPAITVQCKNDRMARYVESSIPRRDLVSFMFQNCEDMDEFLSIIRDEKKLVVNAVQTPKRQLHEFKPDIPINELKNFGFISYVNDLFSCPDEVKAYLCQSYGIHNLPVGTEQTHAKVSQVISTFENLRQFFTHDYSYRITRSQYSNNTSTSSNEIRPARLLANACNHKQEEELKRKIEVLKSQLNEISQEYQKLRTQREELNHKMEGLRSKRNDLTKAKDRLNHLEGRLKAFRDQLNGLSDINMDEIRENHDLTLVDCVKRKLSVMSKIKESVGEYSVIILKINRLGAQKCTSRRELELTKSQCEDKLNEKRKLIEIVDNLRKEEKILFDEYRKLSSDLFHKLNDLNISEDELNNLTNDIEEIDTKIAEFEARAELQAREVEDIEKQYEDSIRNLEVTKEYFEKSSSKLENFVSNSKQKRDDWERELKEVIQTISCDFGNLMSYLDCAGEVSLSKPLEECDYENYGICIKVKFRDNEELMELSSKRQSGGERAVSTVLYMLALQKLTSAPFRVVDEINQGMDSTNERKVYELLIKHVCSPSQYFMLTPKLLPDLNYPTNITFFCVQKTIKNFGLPYDSLTNAYNRFLDS</sequence>
<proteinExistence type="inferred from homology"/>
<dbReference type="GO" id="GO:0005634">
    <property type="term" value="C:nucleus"/>
    <property type="evidence" value="ECO:0007669"/>
    <property type="project" value="TreeGrafter"/>
</dbReference>
<dbReference type="AlphaFoldDB" id="A0A7I8W2Z7"/>
<evidence type="ECO:0000313" key="7">
    <source>
        <dbReference type="Proteomes" id="UP000549394"/>
    </source>
</evidence>
<gene>
    <name evidence="6" type="ORF">DGYR_LOCUS10333</name>
</gene>
<feature type="domain" description="Rad50/SbcC-type AAA" evidence="5">
    <location>
        <begin position="27"/>
        <end position="215"/>
    </location>
</feature>
<dbReference type="PANTHER" id="PTHR45916:SF1">
    <property type="entry name" value="STRUCTURAL MAINTENANCE OF CHROMOSOMES PROTEIN 5"/>
    <property type="match status" value="1"/>
</dbReference>
<evidence type="ECO:0000256" key="1">
    <source>
        <dbReference type="ARBA" id="ARBA00010171"/>
    </source>
</evidence>
<comment type="similarity">
    <text evidence="1">Belongs to the SMC family. SMC5 subfamily.</text>
</comment>
<keyword evidence="7" id="KW-1185">Reference proteome</keyword>
<dbReference type="GO" id="GO:0016887">
    <property type="term" value="F:ATP hydrolysis activity"/>
    <property type="evidence" value="ECO:0007669"/>
    <property type="project" value="InterPro"/>
</dbReference>
<protein>
    <recommendedName>
        <fullName evidence="2">Structural maintenance of chromosomes protein 5</fullName>
    </recommendedName>
</protein>
<feature type="coiled-coil region" evidence="4">
    <location>
        <begin position="401"/>
        <end position="431"/>
    </location>
</feature>
<evidence type="ECO:0000259" key="5">
    <source>
        <dbReference type="Pfam" id="PF13476"/>
    </source>
</evidence>
<dbReference type="PANTHER" id="PTHR45916">
    <property type="entry name" value="STRUCTURAL MAINTENANCE OF CHROMOSOMES PROTEIN 5"/>
    <property type="match status" value="1"/>
</dbReference>
<dbReference type="EMBL" id="CAJFCJ010000017">
    <property type="protein sequence ID" value="CAD5122532.1"/>
    <property type="molecule type" value="Genomic_DNA"/>
</dbReference>
<accession>A0A7I8W2Z7</accession>
<dbReference type="Proteomes" id="UP000549394">
    <property type="component" value="Unassembled WGS sequence"/>
</dbReference>
<feature type="coiled-coil region" evidence="4">
    <location>
        <begin position="750"/>
        <end position="889"/>
    </location>
</feature>
<dbReference type="SUPFAM" id="SSF52540">
    <property type="entry name" value="P-loop containing nucleoside triphosphate hydrolases"/>
    <property type="match status" value="2"/>
</dbReference>
<dbReference type="GO" id="GO:0030915">
    <property type="term" value="C:Smc5-Smc6 complex"/>
    <property type="evidence" value="ECO:0007669"/>
    <property type="project" value="TreeGrafter"/>
</dbReference>
<feature type="coiled-coil region" evidence="4">
    <location>
        <begin position="622"/>
        <end position="698"/>
    </location>
</feature>
<dbReference type="Pfam" id="PF13476">
    <property type="entry name" value="AAA_23"/>
    <property type="match status" value="1"/>
</dbReference>
<dbReference type="Gene3D" id="1.20.5.1700">
    <property type="match status" value="1"/>
</dbReference>
<organism evidence="6 7">
    <name type="scientific">Dimorphilus gyrociliatus</name>
    <dbReference type="NCBI Taxonomy" id="2664684"/>
    <lineage>
        <taxon>Eukaryota</taxon>
        <taxon>Metazoa</taxon>
        <taxon>Spiralia</taxon>
        <taxon>Lophotrochozoa</taxon>
        <taxon>Annelida</taxon>
        <taxon>Polychaeta</taxon>
        <taxon>Polychaeta incertae sedis</taxon>
        <taxon>Dinophilidae</taxon>
        <taxon>Dimorphilus</taxon>
    </lineage>
</organism>
<keyword evidence="3 4" id="KW-0175">Coiled coil</keyword>
<evidence type="ECO:0000256" key="2">
    <source>
        <dbReference type="ARBA" id="ARBA00018687"/>
    </source>
</evidence>
<dbReference type="InterPro" id="IPR027417">
    <property type="entry name" value="P-loop_NTPase"/>
</dbReference>
<evidence type="ECO:0000256" key="3">
    <source>
        <dbReference type="ARBA" id="ARBA00023054"/>
    </source>
</evidence>
<dbReference type="GO" id="GO:0000724">
    <property type="term" value="P:double-strand break repair via homologous recombination"/>
    <property type="evidence" value="ECO:0007669"/>
    <property type="project" value="TreeGrafter"/>
</dbReference>
<dbReference type="GO" id="GO:0003697">
    <property type="term" value="F:single-stranded DNA binding"/>
    <property type="evidence" value="ECO:0007669"/>
    <property type="project" value="TreeGrafter"/>
</dbReference>
<dbReference type="OrthoDB" id="10254973at2759"/>